<name>A0A5B7FTD9_PORTR</name>
<dbReference type="Proteomes" id="UP000324222">
    <property type="component" value="Unassembled WGS sequence"/>
</dbReference>
<organism evidence="2 3">
    <name type="scientific">Portunus trituberculatus</name>
    <name type="common">Swimming crab</name>
    <name type="synonym">Neptunus trituberculatus</name>
    <dbReference type="NCBI Taxonomy" id="210409"/>
    <lineage>
        <taxon>Eukaryota</taxon>
        <taxon>Metazoa</taxon>
        <taxon>Ecdysozoa</taxon>
        <taxon>Arthropoda</taxon>
        <taxon>Crustacea</taxon>
        <taxon>Multicrustacea</taxon>
        <taxon>Malacostraca</taxon>
        <taxon>Eumalacostraca</taxon>
        <taxon>Eucarida</taxon>
        <taxon>Decapoda</taxon>
        <taxon>Pleocyemata</taxon>
        <taxon>Brachyura</taxon>
        <taxon>Eubrachyura</taxon>
        <taxon>Portunoidea</taxon>
        <taxon>Portunidae</taxon>
        <taxon>Portuninae</taxon>
        <taxon>Portunus</taxon>
    </lineage>
</organism>
<dbReference type="AlphaFoldDB" id="A0A5B7FTD9"/>
<reference evidence="2 3" key="1">
    <citation type="submission" date="2019-05" db="EMBL/GenBank/DDBJ databases">
        <title>Another draft genome of Portunus trituberculatus and its Hox gene families provides insights of decapod evolution.</title>
        <authorList>
            <person name="Jeong J.-H."/>
            <person name="Song I."/>
            <person name="Kim S."/>
            <person name="Choi T."/>
            <person name="Kim D."/>
            <person name="Ryu S."/>
            <person name="Kim W."/>
        </authorList>
    </citation>
    <scope>NUCLEOTIDE SEQUENCE [LARGE SCALE GENOMIC DNA]</scope>
    <source>
        <tissue evidence="2">Muscle</tissue>
    </source>
</reference>
<keyword evidence="3" id="KW-1185">Reference proteome</keyword>
<proteinExistence type="predicted"/>
<dbReference type="EMBL" id="VSRR010009941">
    <property type="protein sequence ID" value="MPC51090.1"/>
    <property type="molecule type" value="Genomic_DNA"/>
</dbReference>
<gene>
    <name evidence="2" type="ORF">E2C01_044928</name>
</gene>
<evidence type="ECO:0000256" key="1">
    <source>
        <dbReference type="SAM" id="MobiDB-lite"/>
    </source>
</evidence>
<accession>A0A5B7FTD9</accession>
<protein>
    <submittedName>
        <fullName evidence="2">Uncharacterized protein</fullName>
    </submittedName>
</protein>
<comment type="caution">
    <text evidence="2">The sequence shown here is derived from an EMBL/GenBank/DDBJ whole genome shotgun (WGS) entry which is preliminary data.</text>
</comment>
<sequence>MCHPPGQICHHPKFAASPPGGSVNRRYRVSLNLRHSHPSWRPGRPRSTIPPPASTPLQPCCAKPPPAPPL</sequence>
<evidence type="ECO:0000313" key="3">
    <source>
        <dbReference type="Proteomes" id="UP000324222"/>
    </source>
</evidence>
<feature type="region of interest" description="Disordered" evidence="1">
    <location>
        <begin position="35"/>
        <end position="70"/>
    </location>
</feature>
<feature type="region of interest" description="Disordered" evidence="1">
    <location>
        <begin position="1"/>
        <end position="23"/>
    </location>
</feature>
<evidence type="ECO:0000313" key="2">
    <source>
        <dbReference type="EMBL" id="MPC51090.1"/>
    </source>
</evidence>